<dbReference type="AlphaFoldDB" id="A0AB39MCC8"/>
<organism evidence="2">
    <name type="scientific">Streptomyces sp. R08</name>
    <dbReference type="NCBI Taxonomy" id="3238624"/>
    <lineage>
        <taxon>Bacteria</taxon>
        <taxon>Bacillati</taxon>
        <taxon>Actinomycetota</taxon>
        <taxon>Actinomycetes</taxon>
        <taxon>Kitasatosporales</taxon>
        <taxon>Streptomycetaceae</taxon>
        <taxon>Streptomyces</taxon>
    </lineage>
</organism>
<reference evidence="2" key="1">
    <citation type="submission" date="2024-07" db="EMBL/GenBank/DDBJ databases">
        <authorList>
            <person name="Yu S.T."/>
        </authorList>
    </citation>
    <scope>NUCLEOTIDE SEQUENCE</scope>
    <source>
        <strain evidence="2">R08</strain>
    </source>
</reference>
<accession>A0AB39MCC8</accession>
<gene>
    <name evidence="2" type="ORF">AB5J58_22720</name>
</gene>
<dbReference type="RefSeq" id="WP_369188876.1">
    <property type="nucleotide sequence ID" value="NZ_CP163431.1"/>
</dbReference>
<feature type="region of interest" description="Disordered" evidence="1">
    <location>
        <begin position="148"/>
        <end position="186"/>
    </location>
</feature>
<protein>
    <recommendedName>
        <fullName evidence="3">Transposase</fullName>
    </recommendedName>
</protein>
<proteinExistence type="predicted"/>
<name>A0AB39MCC8_9ACTN</name>
<dbReference type="EMBL" id="CP163431">
    <property type="protein sequence ID" value="XDQ02801.1"/>
    <property type="molecule type" value="Genomic_DNA"/>
</dbReference>
<sequence>MYKQRRSVNGKDYSTYVCPKGVGKAGIHRPNVVLASSVDELVTRRYLTVFGASYLKRWSEPDGSAVLQLSEVRGQIDRLAGSLAQLDPSGRAGQLVIQQITALEQREIELRKEADHAEGRWVDAGGPVSVEWERRDDEGRRALLATWGPLRRSDRPRPRTKEVRRIAGNRALRRPGMGPRERSGYR</sequence>
<evidence type="ECO:0000313" key="2">
    <source>
        <dbReference type="EMBL" id="XDQ02801.1"/>
    </source>
</evidence>
<evidence type="ECO:0008006" key="3">
    <source>
        <dbReference type="Google" id="ProtNLM"/>
    </source>
</evidence>
<evidence type="ECO:0000256" key="1">
    <source>
        <dbReference type="SAM" id="MobiDB-lite"/>
    </source>
</evidence>
<feature type="compositionally biased region" description="Basic and acidic residues" evidence="1">
    <location>
        <begin position="151"/>
        <end position="165"/>
    </location>
</feature>